<protein>
    <recommendedName>
        <fullName evidence="4">Cellulose biosynthesis protein BcsS</fullName>
    </recommendedName>
</protein>
<reference evidence="2 3" key="1">
    <citation type="submission" date="2018-07" db="EMBL/GenBank/DDBJ databases">
        <title>Dyella solisilvae sp. nov., isolated from the pine and broad-leaved mixed forest soil.</title>
        <authorList>
            <person name="Gao Z."/>
            <person name="Qiu L."/>
        </authorList>
    </citation>
    <scope>NUCLEOTIDE SEQUENCE [LARGE SCALE GENOMIC DNA]</scope>
    <source>
        <strain evidence="2 3">DHG54</strain>
    </source>
</reference>
<dbReference type="NCBIfam" id="TIGR02001">
    <property type="entry name" value="gcw_chp"/>
    <property type="match status" value="1"/>
</dbReference>
<evidence type="ECO:0000313" key="3">
    <source>
        <dbReference type="Proteomes" id="UP000254711"/>
    </source>
</evidence>
<name>A0A370K7P2_9GAMM</name>
<evidence type="ECO:0000256" key="1">
    <source>
        <dbReference type="SAM" id="SignalP"/>
    </source>
</evidence>
<keyword evidence="3" id="KW-1185">Reference proteome</keyword>
<gene>
    <name evidence="2" type="ORF">DVT68_09120</name>
</gene>
<proteinExistence type="predicted"/>
<accession>A0A370K7P2</accession>
<dbReference type="InterPro" id="IPR010239">
    <property type="entry name" value="CHP02001"/>
</dbReference>
<evidence type="ECO:0008006" key="4">
    <source>
        <dbReference type="Google" id="ProtNLM"/>
    </source>
</evidence>
<organism evidence="2 3">
    <name type="scientific">Dyella solisilvae</name>
    <dbReference type="NCBI Taxonomy" id="1920168"/>
    <lineage>
        <taxon>Bacteria</taxon>
        <taxon>Pseudomonadati</taxon>
        <taxon>Pseudomonadota</taxon>
        <taxon>Gammaproteobacteria</taxon>
        <taxon>Lysobacterales</taxon>
        <taxon>Rhodanobacteraceae</taxon>
        <taxon>Dyella</taxon>
    </lineage>
</organism>
<dbReference type="EMBL" id="QQSY01000002">
    <property type="protein sequence ID" value="RDI98671.1"/>
    <property type="molecule type" value="Genomic_DNA"/>
</dbReference>
<dbReference type="AlphaFoldDB" id="A0A370K7P2"/>
<sequence length="232" mass="25533">MLRTLVAVGIACVAVGAHAQVSGNATLLSDYRFRGVSLSDDKPAAQASINFDALSSGWYAGGMLSSARVEQKDVAQLLGYGGYAQRLGADFSWEAGLTYSRFTGHDAYPYAEAYGGLAWKRLVARLYYTPDYFNSGVPAWYLDLDGSQPLSTHWYLFGHVGWLRRNGELSTDHTTRYRTDLHAGLGFTLKPFDFQLGWSGVLGSHGSSYFFGYPVDESVSRDAWIASLSYAW</sequence>
<keyword evidence="1" id="KW-0732">Signal</keyword>
<feature type="chain" id="PRO_5016961690" description="Cellulose biosynthesis protein BcsS" evidence="1">
    <location>
        <begin position="20"/>
        <end position="232"/>
    </location>
</feature>
<evidence type="ECO:0000313" key="2">
    <source>
        <dbReference type="EMBL" id="RDI98671.1"/>
    </source>
</evidence>
<dbReference type="Pfam" id="PF09694">
    <property type="entry name" value="Gcw_chp"/>
    <property type="match status" value="1"/>
</dbReference>
<feature type="signal peptide" evidence="1">
    <location>
        <begin position="1"/>
        <end position="19"/>
    </location>
</feature>
<dbReference type="Proteomes" id="UP000254711">
    <property type="component" value="Unassembled WGS sequence"/>
</dbReference>
<comment type="caution">
    <text evidence="2">The sequence shown here is derived from an EMBL/GenBank/DDBJ whole genome shotgun (WGS) entry which is preliminary data.</text>
</comment>